<reference evidence="6 7" key="1">
    <citation type="submission" date="2016-10" db="EMBL/GenBank/DDBJ databases">
        <authorList>
            <person name="de Groot N.N."/>
        </authorList>
    </citation>
    <scope>NUCLEOTIDE SEQUENCE [LARGE SCALE GENOMIC DNA]</scope>
    <source>
        <strain evidence="6 7">DSM 23842</strain>
    </source>
</reference>
<comment type="cofactor">
    <cofactor evidence="1">
        <name>FAD</name>
        <dbReference type="ChEBI" id="CHEBI:57692"/>
    </cofactor>
</comment>
<dbReference type="Gene3D" id="3.30.9.10">
    <property type="entry name" value="D-Amino Acid Oxidase, subunit A, domain 2"/>
    <property type="match status" value="1"/>
</dbReference>
<dbReference type="InterPro" id="IPR006076">
    <property type="entry name" value="FAD-dep_OxRdtase"/>
</dbReference>
<dbReference type="Gene3D" id="3.50.50.60">
    <property type="entry name" value="FAD/NAD(P)-binding domain"/>
    <property type="match status" value="1"/>
</dbReference>
<dbReference type="InterPro" id="IPR036188">
    <property type="entry name" value="FAD/NAD-bd_sf"/>
</dbReference>
<protein>
    <submittedName>
        <fullName evidence="6">Glycine/D-amino acid oxidase</fullName>
    </submittedName>
</protein>
<comment type="similarity">
    <text evidence="2">Belongs to the DadA oxidoreductase family.</text>
</comment>
<proteinExistence type="inferred from homology"/>
<evidence type="ECO:0000256" key="2">
    <source>
        <dbReference type="ARBA" id="ARBA00009410"/>
    </source>
</evidence>
<keyword evidence="7" id="KW-1185">Reference proteome</keyword>
<dbReference type="AlphaFoldDB" id="A0A1H3WFF0"/>
<feature type="domain" description="FAD dependent oxidoreductase" evidence="5">
    <location>
        <begin position="4"/>
        <end position="326"/>
    </location>
</feature>
<evidence type="ECO:0000313" key="6">
    <source>
        <dbReference type="EMBL" id="SDZ85072.1"/>
    </source>
</evidence>
<dbReference type="PANTHER" id="PTHR13847">
    <property type="entry name" value="SARCOSINE DEHYDROGENASE-RELATED"/>
    <property type="match status" value="1"/>
</dbReference>
<dbReference type="GO" id="GO:0016491">
    <property type="term" value="F:oxidoreductase activity"/>
    <property type="evidence" value="ECO:0007669"/>
    <property type="project" value="UniProtKB-KW"/>
</dbReference>
<accession>A0A1H3WFF0</accession>
<dbReference type="SUPFAM" id="SSF51971">
    <property type="entry name" value="Nucleotide-binding domain"/>
    <property type="match status" value="1"/>
</dbReference>
<evidence type="ECO:0000256" key="3">
    <source>
        <dbReference type="ARBA" id="ARBA00022630"/>
    </source>
</evidence>
<dbReference type="STRING" id="283786.SAMN04487990_10331"/>
<keyword evidence="3" id="KW-0285">Flavoprotein</keyword>
<dbReference type="Pfam" id="PF01266">
    <property type="entry name" value="DAO"/>
    <property type="match status" value="1"/>
</dbReference>
<organism evidence="6 7">
    <name type="scientific">Bizionia paragorgiae</name>
    <dbReference type="NCBI Taxonomy" id="283786"/>
    <lineage>
        <taxon>Bacteria</taxon>
        <taxon>Pseudomonadati</taxon>
        <taxon>Bacteroidota</taxon>
        <taxon>Flavobacteriia</taxon>
        <taxon>Flavobacteriales</taxon>
        <taxon>Flavobacteriaceae</taxon>
        <taxon>Bizionia</taxon>
    </lineage>
</organism>
<evidence type="ECO:0000256" key="4">
    <source>
        <dbReference type="ARBA" id="ARBA00023002"/>
    </source>
</evidence>
<sequence>MNVDYIIVGCGLAGVSFCEQLIANDKTFVVINNHSQQASLVAGGVYNPVVLKRFSVVWKSVEQLAVALPMYKRIEERLNVQLDYKIPVYRRFTSLEEQNDWYTASEQSELSKFMSDSLIKNLNPSVNADFGFGEVLDTGKIDTQCLIDHYTSYLKENNQLVQETFDFEAITFGDTEINYKTIKAKHIVFAEGYGVVNNYFFPDIKLKEAKGELLTIHAPELKIDYILKANVFIIPMGNDLYTVGSTYNWTDKSNTVTEAAKVELLAKLKPLINCDFKVVGQSAGIRPTVSNRRPVIGTHPEHHNVHIINGLGTRGVMIGPYIAKILYNAIENKGAIDSEIDYKRFIS</sequence>
<gene>
    <name evidence="6" type="ORF">SAMN04487990_10331</name>
</gene>
<dbReference type="SUPFAM" id="SSF54373">
    <property type="entry name" value="FAD-linked reductases, C-terminal domain"/>
    <property type="match status" value="1"/>
</dbReference>
<evidence type="ECO:0000256" key="1">
    <source>
        <dbReference type="ARBA" id="ARBA00001974"/>
    </source>
</evidence>
<dbReference type="Proteomes" id="UP000198846">
    <property type="component" value="Unassembled WGS sequence"/>
</dbReference>
<dbReference type="OrthoDB" id="214253at2"/>
<dbReference type="GO" id="GO:0005737">
    <property type="term" value="C:cytoplasm"/>
    <property type="evidence" value="ECO:0007669"/>
    <property type="project" value="TreeGrafter"/>
</dbReference>
<dbReference type="PANTHER" id="PTHR13847:SF286">
    <property type="entry name" value="D-AMINO ACID DEHYDROGENASE"/>
    <property type="match status" value="1"/>
</dbReference>
<evidence type="ECO:0000259" key="5">
    <source>
        <dbReference type="Pfam" id="PF01266"/>
    </source>
</evidence>
<keyword evidence="4" id="KW-0560">Oxidoreductase</keyword>
<name>A0A1H3WFF0_BIZPA</name>
<evidence type="ECO:0000313" key="7">
    <source>
        <dbReference type="Proteomes" id="UP000198846"/>
    </source>
</evidence>
<dbReference type="EMBL" id="FNQK01000003">
    <property type="protein sequence ID" value="SDZ85072.1"/>
    <property type="molecule type" value="Genomic_DNA"/>
</dbReference>
<dbReference type="RefSeq" id="WP_092132075.1">
    <property type="nucleotide sequence ID" value="NZ_FNQK01000003.1"/>
</dbReference>